<gene>
    <name evidence="1" type="ORF">MEDL_15851</name>
</gene>
<evidence type="ECO:0000313" key="2">
    <source>
        <dbReference type="Proteomes" id="UP000683360"/>
    </source>
</evidence>
<protein>
    <submittedName>
        <fullName evidence="1">Uncharacterized protein</fullName>
    </submittedName>
</protein>
<accession>A0A8S3QVT4</accession>
<dbReference type="PANTHER" id="PTHR15665">
    <property type="entry name" value="ASTEROID PROTEIN"/>
    <property type="match status" value="1"/>
</dbReference>
<dbReference type="AlphaFoldDB" id="A0A8S3QVT4"/>
<reference evidence="1" key="1">
    <citation type="submission" date="2021-03" db="EMBL/GenBank/DDBJ databases">
        <authorList>
            <person name="Bekaert M."/>
        </authorList>
    </citation>
    <scope>NUCLEOTIDE SEQUENCE</scope>
</reference>
<evidence type="ECO:0000313" key="1">
    <source>
        <dbReference type="EMBL" id="CAG2201228.1"/>
    </source>
</evidence>
<proteinExistence type="predicted"/>
<sequence>MDDKEIGIVLGKTKHRVGKPDEDVERGKKQLQYFCKEDKKEEEKLFRSIEVYTETGNYTSYNLHDLIHRSNGKGFCRPPFPFGIRKWIIEHHRMGKIPNFIINTIIHKRNILKCQLEGTHDTSSHDCSLSIREVIYALLVGTETSITEYDRKKTGYGNSQERGL</sequence>
<organism evidence="1 2">
    <name type="scientific">Mytilus edulis</name>
    <name type="common">Blue mussel</name>
    <dbReference type="NCBI Taxonomy" id="6550"/>
    <lineage>
        <taxon>Eukaryota</taxon>
        <taxon>Metazoa</taxon>
        <taxon>Spiralia</taxon>
        <taxon>Lophotrochozoa</taxon>
        <taxon>Mollusca</taxon>
        <taxon>Bivalvia</taxon>
        <taxon>Autobranchia</taxon>
        <taxon>Pteriomorphia</taxon>
        <taxon>Mytilida</taxon>
        <taxon>Mytiloidea</taxon>
        <taxon>Mytilidae</taxon>
        <taxon>Mytilinae</taxon>
        <taxon>Mytilus</taxon>
    </lineage>
</organism>
<name>A0A8S3QVT4_MYTED</name>
<dbReference type="PANTHER" id="PTHR15665:SF1">
    <property type="entry name" value="PROTEIN ASTEROID HOMOLOG 1"/>
    <property type="match status" value="1"/>
</dbReference>
<keyword evidence="2" id="KW-1185">Reference proteome</keyword>
<dbReference type="OrthoDB" id="25987at2759"/>
<dbReference type="Proteomes" id="UP000683360">
    <property type="component" value="Unassembled WGS sequence"/>
</dbReference>
<comment type="caution">
    <text evidence="1">The sequence shown here is derived from an EMBL/GenBank/DDBJ whole genome shotgun (WGS) entry which is preliminary data.</text>
</comment>
<dbReference type="InterPro" id="IPR026832">
    <property type="entry name" value="Asteroid"/>
</dbReference>
<dbReference type="EMBL" id="CAJPWZ010000836">
    <property type="protein sequence ID" value="CAG2201228.1"/>
    <property type="molecule type" value="Genomic_DNA"/>
</dbReference>